<dbReference type="Proteomes" id="UP000326354">
    <property type="component" value="Chromosome"/>
</dbReference>
<evidence type="ECO:0000313" key="2">
    <source>
        <dbReference type="EMBL" id="BBM84853.1"/>
    </source>
</evidence>
<reference evidence="2 3" key="1">
    <citation type="submission" date="2019-08" db="EMBL/GenBank/DDBJ databases">
        <title>Complete genome sequence of Candidatus Uab amorphum.</title>
        <authorList>
            <person name="Shiratori T."/>
            <person name="Suzuki S."/>
            <person name="Kakizawa Y."/>
            <person name="Ishida K."/>
        </authorList>
    </citation>
    <scope>NUCLEOTIDE SEQUENCE [LARGE SCALE GENOMIC DNA]</scope>
    <source>
        <strain evidence="2 3">SRT547</strain>
    </source>
</reference>
<evidence type="ECO:0000313" key="3">
    <source>
        <dbReference type="Proteomes" id="UP000326354"/>
    </source>
</evidence>
<sequence>MRIFVLLVLCMCSLCFADNLFIDSSRDAQALTVEQQQLVNTIWQRQTTLNARTTEVDFKVLEGQIEIDLNLFPGKQIKVLRTEMERSRSGYVWNGIVTEGYGTATIVVEGDMATGTISQDDEVYRISPLGNGMHAISQIDSRMFPMEHPPLEENVFVEEVEEQREETQQSDSRAKTIDILVAYTPSAASTSGNISSLIKLAVTESNQSYRNSGIDIKLRLVHTYRTNYRESGDFNTDLSRFRNKNDGHMDEVHSRRDQHRADICVLIVNNKQYCGLAYVYASAQSAFAAVHYDCATGYYSFAHEIGHLQGARHNPENDSSSQPFAYGHGYQDPGRKWRTIMAYNCPGGCKRINHWSNPAKKNSGKVMGTSSRHNNARVLNTSANRMSSFR</sequence>
<feature type="signal peptide" evidence="1">
    <location>
        <begin position="1"/>
        <end position="17"/>
    </location>
</feature>
<dbReference type="SUPFAM" id="SSF55486">
    <property type="entry name" value="Metalloproteases ('zincins'), catalytic domain"/>
    <property type="match status" value="1"/>
</dbReference>
<gene>
    <name evidence="2" type="ORF">UABAM_03214</name>
</gene>
<dbReference type="Pfam" id="PF13688">
    <property type="entry name" value="Reprolysin_5"/>
    <property type="match status" value="1"/>
</dbReference>
<proteinExistence type="predicted"/>
<dbReference type="EMBL" id="AP019860">
    <property type="protein sequence ID" value="BBM84853.1"/>
    <property type="molecule type" value="Genomic_DNA"/>
</dbReference>
<feature type="chain" id="PRO_5024961535" evidence="1">
    <location>
        <begin position="18"/>
        <end position="390"/>
    </location>
</feature>
<evidence type="ECO:0000256" key="1">
    <source>
        <dbReference type="SAM" id="SignalP"/>
    </source>
</evidence>
<dbReference type="AlphaFoldDB" id="A0A5S9IMX0"/>
<keyword evidence="1" id="KW-0732">Signal</keyword>
<accession>A0A5S9IMX0</accession>
<dbReference type="RefSeq" id="WP_173013349.1">
    <property type="nucleotide sequence ID" value="NZ_AP019860.1"/>
</dbReference>
<dbReference type="KEGG" id="uam:UABAM_03214"/>
<name>A0A5S9IMX0_UABAM</name>
<dbReference type="InterPro" id="IPR024079">
    <property type="entry name" value="MetalloPept_cat_dom_sf"/>
</dbReference>
<dbReference type="GO" id="GO:0008237">
    <property type="term" value="F:metallopeptidase activity"/>
    <property type="evidence" value="ECO:0007669"/>
    <property type="project" value="InterPro"/>
</dbReference>
<keyword evidence="3" id="KW-1185">Reference proteome</keyword>
<dbReference type="Gene3D" id="3.40.390.10">
    <property type="entry name" value="Collagenase (Catalytic Domain)"/>
    <property type="match status" value="1"/>
</dbReference>
<protein>
    <submittedName>
        <fullName evidence="2">Peptidyl-Asp metalloendopeptidase</fullName>
    </submittedName>
</protein>
<organism evidence="2 3">
    <name type="scientific">Uabimicrobium amorphum</name>
    <dbReference type="NCBI Taxonomy" id="2596890"/>
    <lineage>
        <taxon>Bacteria</taxon>
        <taxon>Pseudomonadati</taxon>
        <taxon>Planctomycetota</taxon>
        <taxon>Candidatus Uabimicrobiia</taxon>
        <taxon>Candidatus Uabimicrobiales</taxon>
        <taxon>Candidatus Uabimicrobiaceae</taxon>
        <taxon>Candidatus Uabimicrobium</taxon>
    </lineage>
</organism>